<dbReference type="OrthoDB" id="17359at2759"/>
<proteinExistence type="predicted"/>
<protein>
    <submittedName>
        <fullName evidence="1">Uncharacterized protein</fullName>
    </submittedName>
</protein>
<evidence type="ECO:0000313" key="2">
    <source>
        <dbReference type="Proteomes" id="UP000011083"/>
    </source>
</evidence>
<dbReference type="KEGG" id="acan:ACA1_300360"/>
<sequence>MLNVKKPKRPVFRGEGATAMFEVQIMSDLHLEFPNALAHLPSFEPRAPYLLIVARADHTTHGWFIIQQICGVGAGHRPSEEGELLCIPDGASGSVRARVCRHRQPRILHLRPVPSVDTVHRQIREFCSTFDNLHFLHMSSVLLEDNGHKVRVLGTTLWHHCPEKDIGQVERTLNDYAMIGRKTVDVAMQHKSHQTVINGVMVASNQRGYFMAPPEKAGFSPEFVVTIDHDRQSYIMRNDPAKTNQQD</sequence>
<dbReference type="VEuPathDB" id="AmoebaDB:ACA1_300360"/>
<dbReference type="EMBL" id="KB007954">
    <property type="protein sequence ID" value="ELR18439.1"/>
    <property type="molecule type" value="Genomic_DNA"/>
</dbReference>
<organism evidence="1 2">
    <name type="scientific">Acanthamoeba castellanii (strain ATCC 30010 / Neff)</name>
    <dbReference type="NCBI Taxonomy" id="1257118"/>
    <lineage>
        <taxon>Eukaryota</taxon>
        <taxon>Amoebozoa</taxon>
        <taxon>Discosea</taxon>
        <taxon>Longamoebia</taxon>
        <taxon>Centramoebida</taxon>
        <taxon>Acanthamoebidae</taxon>
        <taxon>Acanthamoeba</taxon>
    </lineage>
</organism>
<dbReference type="PANTHER" id="PTHR37844">
    <property type="entry name" value="SER/THR PROTEIN PHOSPHATASE SUPERFAMILY (AFU_ORTHOLOGUE AFUA_1G14840)"/>
    <property type="match status" value="1"/>
</dbReference>
<keyword evidence="2" id="KW-1185">Reference proteome</keyword>
<dbReference type="GeneID" id="14919223"/>
<dbReference type="PANTHER" id="PTHR37844:SF2">
    <property type="entry name" value="SER_THR PROTEIN PHOSPHATASE SUPERFAMILY (AFU_ORTHOLOGUE AFUA_1G14840)"/>
    <property type="match status" value="1"/>
</dbReference>
<reference evidence="1 2" key="1">
    <citation type="journal article" date="2013" name="Genome Biol.">
        <title>Genome of Acanthamoeba castellanii highlights extensive lateral gene transfer and early evolution of tyrosine kinase signaling.</title>
        <authorList>
            <person name="Clarke M."/>
            <person name="Lohan A.J."/>
            <person name="Liu B."/>
            <person name="Lagkouvardos I."/>
            <person name="Roy S."/>
            <person name="Zafar N."/>
            <person name="Bertelli C."/>
            <person name="Schilde C."/>
            <person name="Kianianmomeni A."/>
            <person name="Burglin T.R."/>
            <person name="Frech C."/>
            <person name="Turcotte B."/>
            <person name="Kopec K.O."/>
            <person name="Synnott J.M."/>
            <person name="Choo C."/>
            <person name="Paponov I."/>
            <person name="Finkler A."/>
            <person name="Soon Heng Tan C."/>
            <person name="Hutchins A.P."/>
            <person name="Weinmeier T."/>
            <person name="Rattei T."/>
            <person name="Chu J.S."/>
            <person name="Gimenez G."/>
            <person name="Irimia M."/>
            <person name="Rigden D.J."/>
            <person name="Fitzpatrick D.A."/>
            <person name="Lorenzo-Morales J."/>
            <person name="Bateman A."/>
            <person name="Chiu C.H."/>
            <person name="Tang P."/>
            <person name="Hegemann P."/>
            <person name="Fromm H."/>
            <person name="Raoult D."/>
            <person name="Greub G."/>
            <person name="Miranda-Saavedra D."/>
            <person name="Chen N."/>
            <person name="Nash P."/>
            <person name="Ginger M.L."/>
            <person name="Horn M."/>
            <person name="Schaap P."/>
            <person name="Caler L."/>
            <person name="Loftus B."/>
        </authorList>
    </citation>
    <scope>NUCLEOTIDE SEQUENCE [LARGE SCALE GENOMIC DNA]</scope>
    <source>
        <strain evidence="1 2">Neff</strain>
    </source>
</reference>
<accession>L8GYS5</accession>
<dbReference type="AlphaFoldDB" id="L8GYS5"/>
<name>L8GYS5_ACACF</name>
<evidence type="ECO:0000313" key="1">
    <source>
        <dbReference type="EMBL" id="ELR18439.1"/>
    </source>
</evidence>
<gene>
    <name evidence="1" type="ORF">ACA1_300360</name>
</gene>
<dbReference type="Proteomes" id="UP000011083">
    <property type="component" value="Unassembled WGS sequence"/>
</dbReference>
<dbReference type="RefSeq" id="XP_004340472.1">
    <property type="nucleotide sequence ID" value="XM_004340424.1"/>
</dbReference>